<reference evidence="2 3" key="2">
    <citation type="journal article" date="2020" name="Nat. Commun.">
        <title>Viral rhodopsins 1 arean unique family of light-gated cation channels.</title>
        <authorList>
            <person name="Zabelskii D."/>
            <person name="Alekseev A."/>
            <person name="Kovalev K."/>
            <person name="Rankovic V."/>
            <person name="Balandin T."/>
            <person name="Soloviov D."/>
            <person name="Bratanov D."/>
            <person name="Savelyeva E."/>
            <person name="Podolyak E."/>
            <person name="Volkov D."/>
            <person name="Vaganova S."/>
            <person name="Astashkin R."/>
            <person name="Chizhov I."/>
            <person name="Yutin N."/>
            <person name="Rulev M."/>
            <person name="Popov A."/>
            <person name="Eria-Oliveira A.S."/>
            <person name="Rokitskaya T."/>
            <person name="Mager T."/>
            <person name="Antonenko Y."/>
            <person name="Rosselli R."/>
            <person name="Armeev G."/>
            <person name="Shaitan K."/>
            <person name="Vivaudou M."/>
            <person name="Buldt G."/>
            <person name="Rogachev A."/>
            <person name="Rodriguez-Valera F."/>
            <person name="Kirpichnikov M."/>
            <person name="Moser T."/>
            <person name="Offenhausser A."/>
            <person name="Willbold D."/>
            <person name="Koonin E."/>
            <person name="Bamberg E."/>
            <person name="Gordeliy V."/>
        </authorList>
    </citation>
    <scope>X-RAY CRYSTALLOGRAPHY (1.40 ANGSTROMS) OF 1-223</scope>
</reference>
<accession>A0ACD6B8J1</accession>
<gene>
    <name evidence="1" type="ORF">162281038</name>
</gene>
<dbReference type="PDB" id="9IN9">
    <property type="method" value="X-ray"/>
    <property type="resolution" value="1.41 A"/>
    <property type="chains" value="A=1-223"/>
</dbReference>
<dbReference type="PDB" id="7AKX">
    <property type="method" value="X-ray"/>
    <property type="resolution" value="1.60 A"/>
    <property type="chains" value="A/B=1-223"/>
</dbReference>
<evidence type="ECO:0000313" key="1">
    <source>
        <dbReference type="EMBL" id="ADX06642.1"/>
    </source>
</evidence>
<keyword evidence="2 3" id="KW-0002">3D-structure</keyword>
<dbReference type="PDB" id="7AKW">
    <property type="method" value="X-ray"/>
    <property type="resolution" value="1.96 A"/>
    <property type="chains" value="A/B=1-223"/>
</dbReference>
<dbReference type="PDB" id="9IN7">
    <property type="method" value="X-ray"/>
    <property type="resolution" value="1.13 A"/>
    <property type="chains" value="A=1-223"/>
</dbReference>
<organism evidence="1">
    <name type="scientific">Organic Lake phycodnavirus</name>
    <dbReference type="NCBI Taxonomy" id="938083"/>
    <lineage>
        <taxon>Viruses</taxon>
        <taxon>Varidnaviria</taxon>
        <taxon>Bamfordvirae</taxon>
        <taxon>Nucleocytoviricota</taxon>
        <taxon>Megaviricetes</taxon>
        <taxon>Algavirales</taxon>
        <taxon>Phycodnaviridae</taxon>
        <taxon>environmental samples</taxon>
    </lineage>
</organism>
<reference evidence="4 5" key="3">
    <citation type="journal article" date="2025" name="Nat. Struct. Mol. Biol.">
        <title>Ion-conducting and gating molecular mechanisms of channelrhodopsin revealed by true-atomic-resolution structures of open and closed states.</title>
        <authorList>
            <person name="Zabelskii D."/>
            <person name="Bukhdruker S."/>
            <person name="Bukhalovich S."/>
            <person name="Tsybrov F."/>
            <person name="Lamm G.H.U."/>
            <person name="Astashkin R."/>
            <person name="Doroginin D."/>
            <person name="Matveev G."/>
            <person name="Sudarev V."/>
            <person name="Kuzmin A."/>
            <person name="Zinovev E."/>
            <person name="Vlasova A."/>
            <person name="Ryzhykau Y."/>
            <person name="Ilyinsky N."/>
            <person name="Gushchin I."/>
            <person name="Bourenkov G."/>
            <person name="Alekseev A."/>
            <person name="Round A."/>
            <person name="Wachtveitl J."/>
            <person name="Bamberg E."/>
            <person name="Gordeliy V."/>
        </authorList>
    </citation>
    <scope>X-RAY CRYSTALLOGRAPHY (1.13 ANGSTROMS) OF 1-223</scope>
    <scope>FORMYLATION AT ASN-1</scope>
</reference>
<feature type="modified residue" description="N-formylmethionine" evidence="4 5">
    <location>
        <position position="1"/>
    </location>
</feature>
<sequence>MDNIIMTAYISIFVQIITAIISVYGLFIPLNFKDIILREILILELIVQIIEFIFYIWLIITLQSINEDITYVRYFDWVLTTPVMLLTTVYFFEYMNSDDGIRKKEINDRDYVYLFYICLSNFFMLLIGYLGETKQINKMLTLFGGSFFLFLTFYLLYVKYTKENWMNYIVFYFMFLVWFLYGFAFMFPFSIKNQMYNILDIVSKNIYSIFIFIVILNQSYKLL</sequence>
<dbReference type="PDB" id="9IN8">
    <property type="method" value="X-ray"/>
    <property type="resolution" value="1.34 A"/>
    <property type="chains" value="A=1-223"/>
</dbReference>
<evidence type="ECO:0007829" key="2">
    <source>
        <dbReference type="PDB" id="7AKW"/>
    </source>
</evidence>
<protein>
    <submittedName>
        <fullName evidence="1">Uncharacterized protein</fullName>
    </submittedName>
</protein>
<name>A0ACD6B8J1_9PHYC</name>
<evidence type="ECO:0007829" key="3">
    <source>
        <dbReference type="PDB" id="7AKX"/>
    </source>
</evidence>
<evidence type="ECO:0007829" key="5">
    <source>
        <dbReference type="PDB" id="9IN8"/>
    </source>
</evidence>
<evidence type="ECO:0007829" key="4">
    <source>
        <dbReference type="PDB" id="9IN7"/>
    </source>
</evidence>
<proteinExistence type="evidence at protein level"/>
<dbReference type="EMBL" id="HQ704807">
    <property type="protein sequence ID" value="ADX06642.1"/>
    <property type="molecule type" value="Genomic_DNA"/>
</dbReference>
<accession>F2Y337</accession>
<dbReference type="PDB" id="7AKY">
    <property type="method" value="X-ray"/>
    <property type="resolution" value="1.40 A"/>
    <property type="chains" value="A=1-223"/>
</dbReference>
<reference evidence="1" key="1">
    <citation type="journal article" date="2011" name="Proc. Natl. Acad. Sci. U.S.A.">
        <title>Virophage control of antarctic algal host-virus dynamics.</title>
        <authorList>
            <person name="Yau S."/>
            <person name="Lauro F.M."/>
            <person name="DeMaere M.Z."/>
            <person name="Brown M.V."/>
            <person name="Thomas T."/>
            <person name="Raftery M.J."/>
            <person name="Andrews-Pfannkoch C."/>
            <person name="Lewis M."/>
            <person name="Hoffman J.M."/>
            <person name="Gibson J.A."/>
            <person name="Cavicchioli R."/>
        </authorList>
    </citation>
    <scope>NUCLEOTIDE SEQUENCE</scope>
    <source>
        <strain evidence="1">OLPV-scf7180000031023</strain>
    </source>
</reference>